<evidence type="ECO:0000313" key="3">
    <source>
        <dbReference type="Proteomes" id="UP000000305"/>
    </source>
</evidence>
<name>E9GAZ9_DAPPU</name>
<dbReference type="AlphaFoldDB" id="E9GAZ9"/>
<evidence type="ECO:0000313" key="2">
    <source>
        <dbReference type="EMBL" id="EFX83459.1"/>
    </source>
</evidence>
<dbReference type="PANTHER" id="PTHR31594">
    <property type="entry name" value="AIG1-TYPE G DOMAIN-CONTAINING PROTEIN"/>
    <property type="match status" value="1"/>
</dbReference>
<dbReference type="Proteomes" id="UP000000305">
    <property type="component" value="Unassembled WGS sequence"/>
</dbReference>
<dbReference type="Pfam" id="PF21109">
    <property type="entry name" value="Stonustoxin_helical"/>
    <property type="match status" value="1"/>
</dbReference>
<accession>E9GAZ9</accession>
<dbReference type="KEGG" id="dpx:DAPPUDRAFT_315839"/>
<dbReference type="InterPro" id="IPR048997">
    <property type="entry name" value="Stonustoxin-like_helical"/>
</dbReference>
<protein>
    <recommendedName>
        <fullName evidence="1">Stonustoxin-like helical domain-containing protein</fullName>
    </recommendedName>
</protein>
<keyword evidence="3" id="KW-1185">Reference proteome</keyword>
<dbReference type="HOGENOM" id="CLU_671326_0_0_1"/>
<dbReference type="InParanoid" id="E9GAZ9"/>
<organism evidence="2 3">
    <name type="scientific">Daphnia pulex</name>
    <name type="common">Water flea</name>
    <dbReference type="NCBI Taxonomy" id="6669"/>
    <lineage>
        <taxon>Eukaryota</taxon>
        <taxon>Metazoa</taxon>
        <taxon>Ecdysozoa</taxon>
        <taxon>Arthropoda</taxon>
        <taxon>Crustacea</taxon>
        <taxon>Branchiopoda</taxon>
        <taxon>Diplostraca</taxon>
        <taxon>Cladocera</taxon>
        <taxon>Anomopoda</taxon>
        <taxon>Daphniidae</taxon>
        <taxon>Daphnia</taxon>
    </lineage>
</organism>
<feature type="domain" description="Stonustoxin-like helical" evidence="1">
    <location>
        <begin position="297"/>
        <end position="392"/>
    </location>
</feature>
<dbReference type="STRING" id="6669.E9GAZ9"/>
<dbReference type="PhylomeDB" id="E9GAZ9"/>
<dbReference type="InterPro" id="IPR052090">
    <property type="entry name" value="Cytolytic_pore-forming_toxin"/>
</dbReference>
<sequence length="410" mass="46707">MSTDISRRILQVHAFGRNNFKLGTLYDARTDEVVPTEFSLWKQNDLKTTDVTHNTQTHCTVIALDKLSEKLKRLEVGGSLQISILSGLTNLKGPAHFLNRKQKTLLESIVHVRCHHYTVVQSLTDEQFSIGKACYVDISTRTGYSDSATHVITKIQYGSESTFTFRKLIYPAQVKQIVDDHLVACASNVVNALLGKTKTLLDDPNINSSEIVECHFEGDFILPENVATPTTYRETLVFASQFREILSRSMAKSVENEPLGVPCLVSLFPLVNLSGVESVPRLRQEISNAVASRCVRLMEDYEDMEDEIETLLKNPLVAELSPLFEKLRVFQQLFDAFRADLKAKLRDLLINIRSGFDDVASLGQLLNRFYNQQFPFNPRRLGLWLEEKHEELCMVKRFRDQLSAEKLHRE</sequence>
<dbReference type="PANTHER" id="PTHR31594:SF14">
    <property type="entry name" value="FIBRONECTIN TYPE-III DOMAIN-CONTAINING PROTEIN"/>
    <property type="match status" value="1"/>
</dbReference>
<gene>
    <name evidence="2" type="ORF">DAPPUDRAFT_315839</name>
</gene>
<proteinExistence type="predicted"/>
<reference evidence="2 3" key="1">
    <citation type="journal article" date="2011" name="Science">
        <title>The ecoresponsive genome of Daphnia pulex.</title>
        <authorList>
            <person name="Colbourne J.K."/>
            <person name="Pfrender M.E."/>
            <person name="Gilbert D."/>
            <person name="Thomas W.K."/>
            <person name="Tucker A."/>
            <person name="Oakley T.H."/>
            <person name="Tokishita S."/>
            <person name="Aerts A."/>
            <person name="Arnold G.J."/>
            <person name="Basu M.K."/>
            <person name="Bauer D.J."/>
            <person name="Caceres C.E."/>
            <person name="Carmel L."/>
            <person name="Casola C."/>
            <person name="Choi J.H."/>
            <person name="Detter J.C."/>
            <person name="Dong Q."/>
            <person name="Dusheyko S."/>
            <person name="Eads B.D."/>
            <person name="Frohlich T."/>
            <person name="Geiler-Samerotte K.A."/>
            <person name="Gerlach D."/>
            <person name="Hatcher P."/>
            <person name="Jogdeo S."/>
            <person name="Krijgsveld J."/>
            <person name="Kriventseva E.V."/>
            <person name="Kultz D."/>
            <person name="Laforsch C."/>
            <person name="Lindquist E."/>
            <person name="Lopez J."/>
            <person name="Manak J.R."/>
            <person name="Muller J."/>
            <person name="Pangilinan J."/>
            <person name="Patwardhan R.P."/>
            <person name="Pitluck S."/>
            <person name="Pritham E.J."/>
            <person name="Rechtsteiner A."/>
            <person name="Rho M."/>
            <person name="Rogozin I.B."/>
            <person name="Sakarya O."/>
            <person name="Salamov A."/>
            <person name="Schaack S."/>
            <person name="Shapiro H."/>
            <person name="Shiga Y."/>
            <person name="Skalitzky C."/>
            <person name="Smith Z."/>
            <person name="Souvorov A."/>
            <person name="Sung W."/>
            <person name="Tang Z."/>
            <person name="Tsuchiya D."/>
            <person name="Tu H."/>
            <person name="Vos H."/>
            <person name="Wang M."/>
            <person name="Wolf Y.I."/>
            <person name="Yamagata H."/>
            <person name="Yamada T."/>
            <person name="Ye Y."/>
            <person name="Shaw J.R."/>
            <person name="Andrews J."/>
            <person name="Crease T.J."/>
            <person name="Tang H."/>
            <person name="Lucas S.M."/>
            <person name="Robertson H.M."/>
            <person name="Bork P."/>
            <person name="Koonin E.V."/>
            <person name="Zdobnov E.M."/>
            <person name="Grigoriev I.V."/>
            <person name="Lynch M."/>
            <person name="Boore J.L."/>
        </authorList>
    </citation>
    <scope>NUCLEOTIDE SEQUENCE [LARGE SCALE GENOMIC DNA]</scope>
</reference>
<evidence type="ECO:0000259" key="1">
    <source>
        <dbReference type="Pfam" id="PF21109"/>
    </source>
</evidence>
<dbReference type="EMBL" id="GL732537">
    <property type="protein sequence ID" value="EFX83459.1"/>
    <property type="molecule type" value="Genomic_DNA"/>
</dbReference>
<dbReference type="OMA" id="MASHTHF"/>
<dbReference type="OrthoDB" id="6360271at2759"/>